<sequence>MKNILPLLFLVATVQISAQKDTLYFDADWHRTEKENASFFRPLPLEKEGNLYHVKDYFIGGNIQMDGYWSNIEDETLEEKIRWYHKNGQLSESRYYSNGILNGESIVYSQNGFLRAKGEYKNGHGWEGTFIHPCCFNGFIPIYKEGNRIGQQMFYENSNQIAQKKTQQNDSISITRYYDKKGKEIGENRYVNGSIKEGMLASFFINKEDDAKSIEDYMHFKNGEMHGEYAVFDAKENLLSKADYKNGKPHSGTVFSYASLKTYANGKLEGEEIGYSRKKIEVTRGINKDGEHWNGQFIDNYVNSISSYKEGRLEGKQTLYYSDNLEQVKSYEHIQNYDKNGESAYYLKDGKELAKGIYKDHKPWNGTFYDPYNMLFSSFKNGEKHGIFAQYNSVGEILEQQEYENDLLTGMVKSKRLDGEICKCMYKKGEPYTGQVCDTYTITHFEKGITVKRENFEFDYENDTIVFTGDTTYTDGIVSAQTIIADGKTYAVTFKNELPYNGVHYISYSGEMTTYKNGIKEGVFIEQDEENRDLSISGSYKNNERHGLIEFYEKDLKKKTTCIYKKGKPIKGTVINDHTFTIYNKELKQGLEREITETGQEEVIEREAVYDKGIIISESWPRLKNPKGEIAKGNYKDGKPFSGDFFKFESVLASFTHYENGIISGTQYVGFNDYETLAVVDSMQYKSGKPHEGRFMEHTEDRLHFHEYQNGKLLKTIITKDDLNQKIRNTVIYSDTGFIVTEKDSDLVMFRATYLNEEQTKARVEVYSNVDVSAGIIEFHDNKITAININYNEASYDVNYSLVDSQLVISLKKEGILLKASPSLKHIKKFTYKDFLNPEKLFVDGEVTMHSYIDDKHVATGIILNRDFYDGVQIRYDNNSNTYTYFKYNKGERLEWETSLTKEEVLELVSRP</sequence>
<gene>
    <name evidence="1" type="ORF">SAMN04488007_2051</name>
</gene>
<name>A0A1M6NGZ3_9FLAO</name>
<dbReference type="AlphaFoldDB" id="A0A1M6NGZ3"/>
<organism evidence="1 2">
    <name type="scientific">Maribacter aquivivus</name>
    <dbReference type="NCBI Taxonomy" id="228958"/>
    <lineage>
        <taxon>Bacteria</taxon>
        <taxon>Pseudomonadati</taxon>
        <taxon>Bacteroidota</taxon>
        <taxon>Flavobacteriia</taxon>
        <taxon>Flavobacteriales</taxon>
        <taxon>Flavobacteriaceae</taxon>
        <taxon>Maribacter</taxon>
    </lineage>
</organism>
<dbReference type="Proteomes" id="UP000184314">
    <property type="component" value="Unassembled WGS sequence"/>
</dbReference>
<dbReference type="EMBL" id="FQZX01000001">
    <property type="protein sequence ID" value="SHJ94947.1"/>
    <property type="molecule type" value="Genomic_DNA"/>
</dbReference>
<accession>A0A1M6NGZ3</accession>
<proteinExistence type="predicted"/>
<reference evidence="2" key="1">
    <citation type="submission" date="2016-11" db="EMBL/GenBank/DDBJ databases">
        <authorList>
            <person name="Varghese N."/>
            <person name="Submissions S."/>
        </authorList>
    </citation>
    <scope>NUCLEOTIDE SEQUENCE [LARGE SCALE GENOMIC DNA]</scope>
    <source>
        <strain evidence="2">DSM 16478</strain>
    </source>
</reference>
<evidence type="ECO:0000313" key="2">
    <source>
        <dbReference type="Proteomes" id="UP000184314"/>
    </source>
</evidence>
<dbReference type="SUPFAM" id="SSF82185">
    <property type="entry name" value="Histone H3 K4-specific methyltransferase SET7/9 N-terminal domain"/>
    <property type="match status" value="2"/>
</dbReference>
<keyword evidence="2" id="KW-1185">Reference proteome</keyword>
<dbReference type="STRING" id="228958.SAMN04488007_2051"/>
<evidence type="ECO:0000313" key="1">
    <source>
        <dbReference type="EMBL" id="SHJ94947.1"/>
    </source>
</evidence>
<dbReference type="RefSeq" id="WP_073243598.1">
    <property type="nucleotide sequence ID" value="NZ_FQZX01000001.1"/>
</dbReference>
<dbReference type="OrthoDB" id="830908at2"/>
<dbReference type="Gene3D" id="2.20.110.10">
    <property type="entry name" value="Histone H3 K4-specific methyltransferase SET7/9 N-terminal domain"/>
    <property type="match status" value="3"/>
</dbReference>
<protein>
    <submittedName>
        <fullName evidence="1">Antitoxin component YwqK of the YwqJK toxin-antitoxin module</fullName>
    </submittedName>
</protein>